<dbReference type="GO" id="GO:0000981">
    <property type="term" value="F:DNA-binding transcription factor activity, RNA polymerase II-specific"/>
    <property type="evidence" value="ECO:0007669"/>
    <property type="project" value="TreeGrafter"/>
</dbReference>
<dbReference type="EMBL" id="QRBI01000149">
    <property type="protein sequence ID" value="RMB99221.1"/>
    <property type="molecule type" value="Genomic_DNA"/>
</dbReference>
<evidence type="ECO:0000256" key="3">
    <source>
        <dbReference type="SAM" id="MobiDB-lite"/>
    </source>
</evidence>
<dbReference type="GO" id="GO:0045165">
    <property type="term" value="P:cell fate commitment"/>
    <property type="evidence" value="ECO:0007669"/>
    <property type="project" value="TreeGrafter"/>
</dbReference>
<evidence type="ECO:0000256" key="1">
    <source>
        <dbReference type="ARBA" id="ARBA00023125"/>
    </source>
</evidence>
<dbReference type="STRING" id="333673.A0A3M0JE25"/>
<reference evidence="4 5" key="1">
    <citation type="submission" date="2018-07" db="EMBL/GenBank/DDBJ databases">
        <title>A high quality draft genome assembly of the barn swallow (H. rustica rustica).</title>
        <authorList>
            <person name="Formenti G."/>
            <person name="Chiara M."/>
            <person name="Poveda L."/>
            <person name="Francoijs K.-J."/>
            <person name="Bonisoli-Alquati A."/>
            <person name="Canova L."/>
            <person name="Gianfranceschi L."/>
            <person name="Horner D.S."/>
            <person name="Saino N."/>
        </authorList>
    </citation>
    <scope>NUCLEOTIDE SEQUENCE [LARGE SCALE GENOMIC DNA]</scope>
    <source>
        <strain evidence="4">Chelidonia</strain>
        <tissue evidence="4">Blood</tissue>
    </source>
</reference>
<evidence type="ECO:0000313" key="5">
    <source>
        <dbReference type="Proteomes" id="UP000269221"/>
    </source>
</evidence>
<feature type="region of interest" description="Disordered" evidence="3">
    <location>
        <begin position="1"/>
        <end position="37"/>
    </location>
</feature>
<dbReference type="AlphaFoldDB" id="A0A3M0JE25"/>
<gene>
    <name evidence="4" type="ORF">DUI87_23954</name>
</gene>
<keyword evidence="5" id="KW-1185">Reference proteome</keyword>
<sequence>MDFGSRVAPAEESRSPAGDTPEPRRSAFEPAASGQEKLDFNRNLKEVMPTIEKLLSSDWKERLLGRGAAESKEVKGTQESLAEKELQLLVMINQLSTLRDSC</sequence>
<dbReference type="OrthoDB" id="6247875at2759"/>
<dbReference type="GO" id="GO:0000978">
    <property type="term" value="F:RNA polymerase II cis-regulatory region sequence-specific DNA binding"/>
    <property type="evidence" value="ECO:0007669"/>
    <property type="project" value="TreeGrafter"/>
</dbReference>
<comment type="caution">
    <text evidence="4">The sequence shown here is derived from an EMBL/GenBank/DDBJ whole genome shotgun (WGS) entry which is preliminary data.</text>
</comment>
<dbReference type="InterPro" id="IPR051356">
    <property type="entry name" value="SOX/SOX-like_TF"/>
</dbReference>
<keyword evidence="2" id="KW-0539">Nucleus</keyword>
<name>A0A3M0JE25_HIRRU</name>
<organism evidence="4 5">
    <name type="scientific">Hirundo rustica rustica</name>
    <dbReference type="NCBI Taxonomy" id="333673"/>
    <lineage>
        <taxon>Eukaryota</taxon>
        <taxon>Metazoa</taxon>
        <taxon>Chordata</taxon>
        <taxon>Craniata</taxon>
        <taxon>Vertebrata</taxon>
        <taxon>Euteleostomi</taxon>
        <taxon>Archelosauria</taxon>
        <taxon>Archosauria</taxon>
        <taxon>Dinosauria</taxon>
        <taxon>Saurischia</taxon>
        <taxon>Theropoda</taxon>
        <taxon>Coelurosauria</taxon>
        <taxon>Aves</taxon>
        <taxon>Neognathae</taxon>
        <taxon>Neoaves</taxon>
        <taxon>Telluraves</taxon>
        <taxon>Australaves</taxon>
        <taxon>Passeriformes</taxon>
        <taxon>Sylvioidea</taxon>
        <taxon>Hirundinidae</taxon>
        <taxon>Hirundo</taxon>
    </lineage>
</organism>
<dbReference type="GO" id="GO:0005634">
    <property type="term" value="C:nucleus"/>
    <property type="evidence" value="ECO:0007669"/>
    <property type="project" value="TreeGrafter"/>
</dbReference>
<evidence type="ECO:0000256" key="2">
    <source>
        <dbReference type="ARBA" id="ARBA00023242"/>
    </source>
</evidence>
<dbReference type="PANTHER" id="PTHR45789">
    <property type="entry name" value="FI18025P1"/>
    <property type="match status" value="1"/>
</dbReference>
<evidence type="ECO:0000313" key="4">
    <source>
        <dbReference type="EMBL" id="RMB99221.1"/>
    </source>
</evidence>
<dbReference type="Proteomes" id="UP000269221">
    <property type="component" value="Unassembled WGS sequence"/>
</dbReference>
<dbReference type="PANTHER" id="PTHR45789:SF4">
    <property type="entry name" value="TRANSCRIPTION FACTOR SOX-13"/>
    <property type="match status" value="1"/>
</dbReference>
<proteinExistence type="predicted"/>
<accession>A0A3M0JE25</accession>
<protein>
    <submittedName>
        <fullName evidence="4">Uncharacterized protein</fullName>
    </submittedName>
</protein>
<keyword evidence="1" id="KW-0238">DNA-binding</keyword>